<dbReference type="PROSITE" id="PS50144">
    <property type="entry name" value="MATH"/>
    <property type="match status" value="1"/>
</dbReference>
<dbReference type="InterPro" id="IPR000210">
    <property type="entry name" value="BTB/POZ_dom"/>
</dbReference>
<dbReference type="SUPFAM" id="SSF54695">
    <property type="entry name" value="POZ domain"/>
    <property type="match status" value="1"/>
</dbReference>
<evidence type="ECO:0000259" key="1">
    <source>
        <dbReference type="PROSITE" id="PS50097"/>
    </source>
</evidence>
<dbReference type="PANTHER" id="PTHR24413">
    <property type="entry name" value="SPECKLE-TYPE POZ PROTEIN"/>
    <property type="match status" value="1"/>
</dbReference>
<sequence>MSYMWKLFHFEKLYKKATIGQQFFSDTFYSPSNSRNHLPYAWRIILDPKTTRVSNAIGFFLEAFKTVDEQKEELKTRELGFDFIVYRLDLPTTPESKEKKWTMLAQQDCPHQSFDYSGTKSWGFGELLKVESIWPHNDQTAEVDLMVKVTVQKPQETFSSFSGITHGDDEWIDQKEFSDITFTFPQGEKIHAHRLILSKRSEYFNKMFMGLWNEADSDTIAIKEVSYETFYALIYYLYTNKLKEGLSNETLVELYEQAHLRLLTSLSEALISPLLHYANDDNWDHLYSLAWKFEHATLQQAVMNFAEKRWNLAVKTENMKRILQWGGVKALEKLSSAKNLHYPTKYYDEHDDEISFT</sequence>
<protein>
    <submittedName>
        <fullName evidence="3">3804_t:CDS:1</fullName>
    </submittedName>
</protein>
<dbReference type="Gene3D" id="3.30.710.10">
    <property type="entry name" value="Potassium Channel Kv1.1, Chain A"/>
    <property type="match status" value="1"/>
</dbReference>
<organism evidence="3 4">
    <name type="scientific">Ambispora gerdemannii</name>
    <dbReference type="NCBI Taxonomy" id="144530"/>
    <lineage>
        <taxon>Eukaryota</taxon>
        <taxon>Fungi</taxon>
        <taxon>Fungi incertae sedis</taxon>
        <taxon>Mucoromycota</taxon>
        <taxon>Glomeromycotina</taxon>
        <taxon>Glomeromycetes</taxon>
        <taxon>Archaeosporales</taxon>
        <taxon>Ambisporaceae</taxon>
        <taxon>Ambispora</taxon>
    </lineage>
</organism>
<name>A0A9N8ZGR2_9GLOM</name>
<evidence type="ECO:0000259" key="2">
    <source>
        <dbReference type="PROSITE" id="PS50144"/>
    </source>
</evidence>
<dbReference type="EMBL" id="CAJVPL010000394">
    <property type="protein sequence ID" value="CAG8491653.1"/>
    <property type="molecule type" value="Genomic_DNA"/>
</dbReference>
<reference evidence="3" key="1">
    <citation type="submission" date="2021-06" db="EMBL/GenBank/DDBJ databases">
        <authorList>
            <person name="Kallberg Y."/>
            <person name="Tangrot J."/>
            <person name="Rosling A."/>
        </authorList>
    </citation>
    <scope>NUCLEOTIDE SEQUENCE</scope>
    <source>
        <strain evidence="3">MT106</strain>
    </source>
</reference>
<dbReference type="AlphaFoldDB" id="A0A9N8ZGR2"/>
<feature type="domain" description="BTB" evidence="1">
    <location>
        <begin position="178"/>
        <end position="246"/>
    </location>
</feature>
<dbReference type="InterPro" id="IPR011333">
    <property type="entry name" value="SKP1/BTB/POZ_sf"/>
</dbReference>
<comment type="caution">
    <text evidence="3">The sequence shown here is derived from an EMBL/GenBank/DDBJ whole genome shotgun (WGS) entry which is preliminary data.</text>
</comment>
<gene>
    <name evidence="3" type="ORF">AGERDE_LOCUS3784</name>
</gene>
<dbReference type="Pfam" id="PF00651">
    <property type="entry name" value="BTB"/>
    <property type="match status" value="1"/>
</dbReference>
<proteinExistence type="predicted"/>
<keyword evidence="4" id="KW-1185">Reference proteome</keyword>
<dbReference type="InterPro" id="IPR002083">
    <property type="entry name" value="MATH/TRAF_dom"/>
</dbReference>
<dbReference type="GO" id="GO:0030163">
    <property type="term" value="P:protein catabolic process"/>
    <property type="evidence" value="ECO:0007669"/>
    <property type="project" value="UniProtKB-ARBA"/>
</dbReference>
<evidence type="ECO:0000313" key="3">
    <source>
        <dbReference type="EMBL" id="CAG8491653.1"/>
    </source>
</evidence>
<evidence type="ECO:0000313" key="4">
    <source>
        <dbReference type="Proteomes" id="UP000789831"/>
    </source>
</evidence>
<dbReference type="Proteomes" id="UP000789831">
    <property type="component" value="Unassembled WGS sequence"/>
</dbReference>
<feature type="domain" description="MATH" evidence="2">
    <location>
        <begin position="1"/>
        <end position="151"/>
    </location>
</feature>
<dbReference type="OrthoDB" id="6359816at2759"/>
<dbReference type="SMART" id="SM00225">
    <property type="entry name" value="BTB"/>
    <property type="match status" value="1"/>
</dbReference>
<accession>A0A9N8ZGR2</accession>
<dbReference type="PROSITE" id="PS50097">
    <property type="entry name" value="BTB"/>
    <property type="match status" value="1"/>
</dbReference>
<dbReference type="CDD" id="cd18186">
    <property type="entry name" value="BTB_POZ_ZBTB_KLHL-like"/>
    <property type="match status" value="1"/>
</dbReference>